<dbReference type="OrthoDB" id="895680at2759"/>
<proteinExistence type="predicted"/>
<evidence type="ECO:0008006" key="3">
    <source>
        <dbReference type="Google" id="ProtNLM"/>
    </source>
</evidence>
<evidence type="ECO:0000313" key="1">
    <source>
        <dbReference type="EMBL" id="KAG5577562.1"/>
    </source>
</evidence>
<name>A0A9J5WPQ0_SOLCO</name>
<sequence>MAGKGGTGGVFRDEKGNWVLGYMGSYLGSWGTPIHHDFRETNGVADALAREGSMLQHDNSFLCLEIPPMFVSDKMETDKEGTPFIRLKKPHFVSDNCNSTFVRIPPPPDPIVRHCSNATPMY</sequence>
<gene>
    <name evidence="1" type="ORF">H5410_057696</name>
</gene>
<dbReference type="EMBL" id="JACXVP010000011">
    <property type="protein sequence ID" value="KAG5577562.1"/>
    <property type="molecule type" value="Genomic_DNA"/>
</dbReference>
<dbReference type="Proteomes" id="UP000824120">
    <property type="component" value="Chromosome 11"/>
</dbReference>
<organism evidence="1 2">
    <name type="scientific">Solanum commersonii</name>
    <name type="common">Commerson's wild potato</name>
    <name type="synonym">Commerson's nightshade</name>
    <dbReference type="NCBI Taxonomy" id="4109"/>
    <lineage>
        <taxon>Eukaryota</taxon>
        <taxon>Viridiplantae</taxon>
        <taxon>Streptophyta</taxon>
        <taxon>Embryophyta</taxon>
        <taxon>Tracheophyta</taxon>
        <taxon>Spermatophyta</taxon>
        <taxon>Magnoliopsida</taxon>
        <taxon>eudicotyledons</taxon>
        <taxon>Gunneridae</taxon>
        <taxon>Pentapetalae</taxon>
        <taxon>asterids</taxon>
        <taxon>lamiids</taxon>
        <taxon>Solanales</taxon>
        <taxon>Solanaceae</taxon>
        <taxon>Solanoideae</taxon>
        <taxon>Solaneae</taxon>
        <taxon>Solanum</taxon>
    </lineage>
</organism>
<comment type="caution">
    <text evidence="1">The sequence shown here is derived from an EMBL/GenBank/DDBJ whole genome shotgun (WGS) entry which is preliminary data.</text>
</comment>
<keyword evidence="2" id="KW-1185">Reference proteome</keyword>
<dbReference type="AlphaFoldDB" id="A0A9J5WPQ0"/>
<evidence type="ECO:0000313" key="2">
    <source>
        <dbReference type="Proteomes" id="UP000824120"/>
    </source>
</evidence>
<reference evidence="1 2" key="1">
    <citation type="submission" date="2020-09" db="EMBL/GenBank/DDBJ databases">
        <title>De no assembly of potato wild relative species, Solanum commersonii.</title>
        <authorList>
            <person name="Cho K."/>
        </authorList>
    </citation>
    <scope>NUCLEOTIDE SEQUENCE [LARGE SCALE GENOMIC DNA]</scope>
    <source>
        <strain evidence="1">LZ3.2</strain>
        <tissue evidence="1">Leaf</tissue>
    </source>
</reference>
<protein>
    <recommendedName>
        <fullName evidence="3">RNase H type-1 domain-containing protein</fullName>
    </recommendedName>
</protein>
<accession>A0A9J5WPQ0</accession>